<reference evidence="1 2" key="1">
    <citation type="journal article" date="2022" name="Hortic Res">
        <title>A haplotype resolved chromosomal level avocado genome allows analysis of novel avocado genes.</title>
        <authorList>
            <person name="Nath O."/>
            <person name="Fletcher S.J."/>
            <person name="Hayward A."/>
            <person name="Shaw L.M."/>
            <person name="Masouleh A.K."/>
            <person name="Furtado A."/>
            <person name="Henry R.J."/>
            <person name="Mitter N."/>
        </authorList>
    </citation>
    <scope>NUCLEOTIDE SEQUENCE [LARGE SCALE GENOMIC DNA]</scope>
    <source>
        <strain evidence="2">cv. Hass</strain>
    </source>
</reference>
<evidence type="ECO:0000313" key="1">
    <source>
        <dbReference type="EMBL" id="KAJ8642211.1"/>
    </source>
</evidence>
<proteinExistence type="predicted"/>
<comment type="caution">
    <text evidence="1">The sequence shown here is derived from an EMBL/GenBank/DDBJ whole genome shotgun (WGS) entry which is preliminary data.</text>
</comment>
<keyword evidence="2" id="KW-1185">Reference proteome</keyword>
<organism evidence="1 2">
    <name type="scientific">Persea americana</name>
    <name type="common">Avocado</name>
    <dbReference type="NCBI Taxonomy" id="3435"/>
    <lineage>
        <taxon>Eukaryota</taxon>
        <taxon>Viridiplantae</taxon>
        <taxon>Streptophyta</taxon>
        <taxon>Embryophyta</taxon>
        <taxon>Tracheophyta</taxon>
        <taxon>Spermatophyta</taxon>
        <taxon>Magnoliopsida</taxon>
        <taxon>Magnoliidae</taxon>
        <taxon>Laurales</taxon>
        <taxon>Lauraceae</taxon>
        <taxon>Persea</taxon>
    </lineage>
</organism>
<accession>A0ACC2M9B4</accession>
<protein>
    <submittedName>
        <fullName evidence="1">Uncharacterized protein</fullName>
    </submittedName>
</protein>
<gene>
    <name evidence="1" type="ORF">MRB53_018905</name>
</gene>
<evidence type="ECO:0000313" key="2">
    <source>
        <dbReference type="Proteomes" id="UP001234297"/>
    </source>
</evidence>
<sequence length="75" mass="8158">MSSEATKNREKAKGNPYPKRGEITRTIMKDITKPFTTKISNPFGNETGEERGRDGSGGSTSNFQPPRPTSSNPDA</sequence>
<dbReference type="EMBL" id="CM056813">
    <property type="protein sequence ID" value="KAJ8642211.1"/>
    <property type="molecule type" value="Genomic_DNA"/>
</dbReference>
<name>A0ACC2M9B4_PERAE</name>
<dbReference type="Proteomes" id="UP001234297">
    <property type="component" value="Chromosome 5"/>
</dbReference>